<name>A0A7S1FVB1_9STRA</name>
<dbReference type="AlphaFoldDB" id="A0A7S1FVB1"/>
<feature type="chain" id="PRO_5030807121" description="PDZ domain-containing protein" evidence="1">
    <location>
        <begin position="20"/>
        <end position="220"/>
    </location>
</feature>
<evidence type="ECO:0000256" key="1">
    <source>
        <dbReference type="SAM" id="SignalP"/>
    </source>
</evidence>
<feature type="signal peptide" evidence="1">
    <location>
        <begin position="1"/>
        <end position="19"/>
    </location>
</feature>
<gene>
    <name evidence="2" type="ORF">CHYS00102_LOCUS17757</name>
</gene>
<evidence type="ECO:0000313" key="2">
    <source>
        <dbReference type="EMBL" id="CAD8890552.1"/>
    </source>
</evidence>
<dbReference type="Gene3D" id="2.30.42.10">
    <property type="match status" value="1"/>
</dbReference>
<accession>A0A7S1FVB1</accession>
<protein>
    <recommendedName>
        <fullName evidence="3">PDZ domain-containing protein</fullName>
    </recommendedName>
</protein>
<keyword evidence="1" id="KW-0732">Signal</keyword>
<reference evidence="2" key="1">
    <citation type="submission" date="2021-01" db="EMBL/GenBank/DDBJ databases">
        <authorList>
            <person name="Corre E."/>
            <person name="Pelletier E."/>
            <person name="Niang G."/>
            <person name="Scheremetjew M."/>
            <person name="Finn R."/>
            <person name="Kale V."/>
            <person name="Holt S."/>
            <person name="Cochrane G."/>
            <person name="Meng A."/>
            <person name="Brown T."/>
            <person name="Cohen L."/>
        </authorList>
    </citation>
    <scope>NUCLEOTIDE SEQUENCE</scope>
    <source>
        <strain evidence="2">308</strain>
    </source>
</reference>
<dbReference type="CDD" id="cd00136">
    <property type="entry name" value="PDZ_canonical"/>
    <property type="match status" value="1"/>
</dbReference>
<dbReference type="InterPro" id="IPR036034">
    <property type="entry name" value="PDZ_sf"/>
</dbReference>
<evidence type="ECO:0008006" key="3">
    <source>
        <dbReference type="Google" id="ProtNLM"/>
    </source>
</evidence>
<sequence>MRRLLQGDLTLLFIAITSCLQTATGFHNIVSYPFGVLNRYSGSLCTRLHSFSSSGVWNMGNAFGKGQFRFYESFDQWMAPLSADKEEFPELFSLPDGVYETNLEKPLGIIFEEIEAGKGVYVKELVEGGNADRQGIILPGHELVAITAVKIVGAKWERRMIPALNFDFDTVVGAIMSNDQKWGCNDVVLQFRKPEVYDEDRLMTHLDFFEPPFNSPWKIS</sequence>
<dbReference type="PROSITE" id="PS51257">
    <property type="entry name" value="PROKAR_LIPOPROTEIN"/>
    <property type="match status" value="1"/>
</dbReference>
<organism evidence="2">
    <name type="scientific">Corethron hystrix</name>
    <dbReference type="NCBI Taxonomy" id="216773"/>
    <lineage>
        <taxon>Eukaryota</taxon>
        <taxon>Sar</taxon>
        <taxon>Stramenopiles</taxon>
        <taxon>Ochrophyta</taxon>
        <taxon>Bacillariophyta</taxon>
        <taxon>Coscinodiscophyceae</taxon>
        <taxon>Corethrophycidae</taxon>
        <taxon>Corethrales</taxon>
        <taxon>Corethraceae</taxon>
        <taxon>Corethron</taxon>
    </lineage>
</organism>
<proteinExistence type="predicted"/>
<dbReference type="EMBL" id="HBFR01024782">
    <property type="protein sequence ID" value="CAD8890552.1"/>
    <property type="molecule type" value="Transcribed_RNA"/>
</dbReference>
<dbReference type="SUPFAM" id="SSF50156">
    <property type="entry name" value="PDZ domain-like"/>
    <property type="match status" value="1"/>
</dbReference>